<accession>A0A4Y7TBW7</accession>
<feature type="region of interest" description="Disordered" evidence="1">
    <location>
        <begin position="1"/>
        <end position="117"/>
    </location>
</feature>
<evidence type="ECO:0000313" key="3">
    <source>
        <dbReference type="Proteomes" id="UP000298030"/>
    </source>
</evidence>
<feature type="compositionally biased region" description="Polar residues" evidence="1">
    <location>
        <begin position="1"/>
        <end position="45"/>
    </location>
</feature>
<dbReference type="Proteomes" id="UP000298030">
    <property type="component" value="Unassembled WGS sequence"/>
</dbReference>
<protein>
    <submittedName>
        <fullName evidence="2">Uncharacterized protein</fullName>
    </submittedName>
</protein>
<reference evidence="2 3" key="1">
    <citation type="journal article" date="2019" name="Nat. Ecol. Evol.">
        <title>Megaphylogeny resolves global patterns of mushroom evolution.</title>
        <authorList>
            <person name="Varga T."/>
            <person name="Krizsan K."/>
            <person name="Foldi C."/>
            <person name="Dima B."/>
            <person name="Sanchez-Garcia M."/>
            <person name="Sanchez-Ramirez S."/>
            <person name="Szollosi G.J."/>
            <person name="Szarkandi J.G."/>
            <person name="Papp V."/>
            <person name="Albert L."/>
            <person name="Andreopoulos W."/>
            <person name="Angelini C."/>
            <person name="Antonin V."/>
            <person name="Barry K.W."/>
            <person name="Bougher N.L."/>
            <person name="Buchanan P."/>
            <person name="Buyck B."/>
            <person name="Bense V."/>
            <person name="Catcheside P."/>
            <person name="Chovatia M."/>
            <person name="Cooper J."/>
            <person name="Damon W."/>
            <person name="Desjardin D."/>
            <person name="Finy P."/>
            <person name="Geml J."/>
            <person name="Haridas S."/>
            <person name="Hughes K."/>
            <person name="Justo A."/>
            <person name="Karasinski D."/>
            <person name="Kautmanova I."/>
            <person name="Kiss B."/>
            <person name="Kocsube S."/>
            <person name="Kotiranta H."/>
            <person name="LaButti K.M."/>
            <person name="Lechner B.E."/>
            <person name="Liimatainen K."/>
            <person name="Lipzen A."/>
            <person name="Lukacs Z."/>
            <person name="Mihaltcheva S."/>
            <person name="Morgado L.N."/>
            <person name="Niskanen T."/>
            <person name="Noordeloos M.E."/>
            <person name="Ohm R.A."/>
            <person name="Ortiz-Santana B."/>
            <person name="Ovrebo C."/>
            <person name="Racz N."/>
            <person name="Riley R."/>
            <person name="Savchenko A."/>
            <person name="Shiryaev A."/>
            <person name="Soop K."/>
            <person name="Spirin V."/>
            <person name="Szebenyi C."/>
            <person name="Tomsovsky M."/>
            <person name="Tulloss R.E."/>
            <person name="Uehling J."/>
            <person name="Grigoriev I.V."/>
            <person name="Vagvolgyi C."/>
            <person name="Papp T."/>
            <person name="Martin F.M."/>
            <person name="Miettinen O."/>
            <person name="Hibbett D.S."/>
            <person name="Nagy L.G."/>
        </authorList>
    </citation>
    <scope>NUCLEOTIDE SEQUENCE [LARGE SCALE GENOMIC DNA]</scope>
    <source>
        <strain evidence="2 3">FP101781</strain>
    </source>
</reference>
<evidence type="ECO:0000313" key="2">
    <source>
        <dbReference type="EMBL" id="TEB31667.1"/>
    </source>
</evidence>
<feature type="compositionally biased region" description="Basic and acidic residues" evidence="1">
    <location>
        <begin position="64"/>
        <end position="82"/>
    </location>
</feature>
<dbReference type="AlphaFoldDB" id="A0A4Y7TBW7"/>
<sequence>MTSKTQTRSYTIDNPMTQGRSPNPLTRTMKNSTSVEQMGSGTSVLHNHVGYAHPSMGSIPSADRGSEHHDEGFMDSVLDKRYGSVRGRAPTVAEMERSPSSDRRQSKRATSNPLSSSEAAFRVQTALEYAGSIDYQTTKLSIIQVAQDTELHQDLIERSEFDPDALLRFLMQSMTVRSTFDAERVTKRGPKLTEFPKVKLIAGPLKDLNLSSSTLEGLQRRLEDPTQTPVMNNAFVNVGEVRGRDIAILDVAFLREAGEDIPDAHLLYSRLKIEASVRPPLQKAKLADRSVGNTVEFVVAVEQRAFCLRDLPSTDGGDDAESLGATADFTPAARSTTDGKSKKQHEALVRFLRMLGQKGKKVAHWDAMARRARSLATKTKTKGSQGTTQPQPPTRPQRLVVRRFIEGA</sequence>
<feature type="compositionally biased region" description="Polar residues" evidence="1">
    <location>
        <begin position="108"/>
        <end position="117"/>
    </location>
</feature>
<organism evidence="2 3">
    <name type="scientific">Coprinellus micaceus</name>
    <name type="common">Glistening ink-cap mushroom</name>
    <name type="synonym">Coprinus micaceus</name>
    <dbReference type="NCBI Taxonomy" id="71717"/>
    <lineage>
        <taxon>Eukaryota</taxon>
        <taxon>Fungi</taxon>
        <taxon>Dikarya</taxon>
        <taxon>Basidiomycota</taxon>
        <taxon>Agaricomycotina</taxon>
        <taxon>Agaricomycetes</taxon>
        <taxon>Agaricomycetidae</taxon>
        <taxon>Agaricales</taxon>
        <taxon>Agaricineae</taxon>
        <taxon>Psathyrellaceae</taxon>
        <taxon>Coprinellus</taxon>
    </lineage>
</organism>
<name>A0A4Y7TBW7_COPMI</name>
<gene>
    <name evidence="2" type="ORF">FA13DRAFT_1732539</name>
</gene>
<evidence type="ECO:0000256" key="1">
    <source>
        <dbReference type="SAM" id="MobiDB-lite"/>
    </source>
</evidence>
<dbReference type="EMBL" id="QPFP01000018">
    <property type="protein sequence ID" value="TEB31667.1"/>
    <property type="molecule type" value="Genomic_DNA"/>
</dbReference>
<feature type="region of interest" description="Disordered" evidence="1">
    <location>
        <begin position="372"/>
        <end position="398"/>
    </location>
</feature>
<keyword evidence="3" id="KW-1185">Reference proteome</keyword>
<feature type="compositionally biased region" description="Basic and acidic residues" evidence="1">
    <location>
        <begin position="94"/>
        <end position="104"/>
    </location>
</feature>
<feature type="region of interest" description="Disordered" evidence="1">
    <location>
        <begin position="317"/>
        <end position="343"/>
    </location>
</feature>
<proteinExistence type="predicted"/>
<comment type="caution">
    <text evidence="2">The sequence shown here is derived from an EMBL/GenBank/DDBJ whole genome shotgun (WGS) entry which is preliminary data.</text>
</comment>